<dbReference type="OrthoDB" id="2837at2157"/>
<dbReference type="RefSeq" id="WP_174630753.1">
    <property type="nucleotide sequence ID" value="NZ_CP049074.1"/>
</dbReference>
<dbReference type="KEGG" id="mten:GWK48_06675"/>
<dbReference type="SUPFAM" id="SSF54862">
    <property type="entry name" value="4Fe-4S ferredoxins"/>
    <property type="match status" value="1"/>
</dbReference>
<keyword evidence="5" id="KW-0472">Membrane</keyword>
<evidence type="ECO:0000256" key="2">
    <source>
        <dbReference type="ARBA" id="ARBA00022723"/>
    </source>
</evidence>
<feature type="domain" description="4Fe-4S ferredoxin-type" evidence="6">
    <location>
        <begin position="13"/>
        <end position="41"/>
    </location>
</feature>
<gene>
    <name evidence="7" type="ORF">GWK48_06675</name>
</gene>
<keyword evidence="8" id="KW-1185">Reference proteome</keyword>
<dbReference type="InterPro" id="IPR050954">
    <property type="entry name" value="ET_IronSulfur_Cluster-Binding"/>
</dbReference>
<keyword evidence="5" id="KW-1133">Transmembrane helix</keyword>
<evidence type="ECO:0000256" key="4">
    <source>
        <dbReference type="ARBA" id="ARBA00023014"/>
    </source>
</evidence>
<evidence type="ECO:0000259" key="6">
    <source>
        <dbReference type="PROSITE" id="PS51379"/>
    </source>
</evidence>
<feature type="transmembrane region" description="Helical" evidence="5">
    <location>
        <begin position="210"/>
        <end position="227"/>
    </location>
</feature>
<feature type="transmembrane region" description="Helical" evidence="5">
    <location>
        <begin position="359"/>
        <end position="384"/>
    </location>
</feature>
<name>A0A6N0NWU5_9CREN</name>
<dbReference type="CDD" id="cd16371">
    <property type="entry name" value="DMSOR_beta_like"/>
    <property type="match status" value="1"/>
</dbReference>
<accession>A0A6N0NWU5</accession>
<evidence type="ECO:0000256" key="1">
    <source>
        <dbReference type="ARBA" id="ARBA00022485"/>
    </source>
</evidence>
<dbReference type="AlphaFoldDB" id="A0A6N0NWU5"/>
<evidence type="ECO:0000313" key="7">
    <source>
        <dbReference type="EMBL" id="QKR00099.1"/>
    </source>
</evidence>
<sequence length="405" mass="44451">MAQPVGLERELKLGFTFDHNKCILCNACVEACNKAYGGNWRVLPTFQIDGSKTALSISCNHCDNPVCLKACPALAISKDSRGVVKIDAEKCIGCGYCQWACPYEALHFSKEGTMGKCHLCVDRLGKGMPYCVESCPTGALTFGWLDEPDGNVSYLAPADITKPRLKITPPKEEIKVSPLKEKREENSLGLVAFTLSSEVALVYSLLKLPYFSIVSFVLLALTLLLSVNHAKVTTRSLRVILNQRTSWLSREVLFGGLASIAFLVTALSELFYPVALLFLGIAVASSIMIYMLKSRPSWYNLDTPISFLGTGFTVVSPLAYLFTHSLILLALGAAFSVIEIASARGKARMGFKDRRTLNLVYLPLLALSLLVPYLSIASVIVALISEIIHRREFFQKVIYYGVPSV</sequence>
<keyword evidence="3" id="KW-0408">Iron</keyword>
<evidence type="ECO:0000256" key="3">
    <source>
        <dbReference type="ARBA" id="ARBA00023004"/>
    </source>
</evidence>
<dbReference type="InterPro" id="IPR017900">
    <property type="entry name" value="4Fe4S_Fe_S_CS"/>
</dbReference>
<evidence type="ECO:0000256" key="5">
    <source>
        <dbReference type="SAM" id="Phobius"/>
    </source>
</evidence>
<feature type="transmembrane region" description="Helical" evidence="5">
    <location>
        <begin position="270"/>
        <end position="292"/>
    </location>
</feature>
<dbReference type="Proteomes" id="UP000509301">
    <property type="component" value="Chromosome"/>
</dbReference>
<feature type="transmembrane region" description="Helical" evidence="5">
    <location>
        <begin position="304"/>
        <end position="322"/>
    </location>
</feature>
<dbReference type="GO" id="GO:0051539">
    <property type="term" value="F:4 iron, 4 sulfur cluster binding"/>
    <property type="evidence" value="ECO:0007669"/>
    <property type="project" value="UniProtKB-KW"/>
</dbReference>
<dbReference type="GO" id="GO:0046872">
    <property type="term" value="F:metal ion binding"/>
    <property type="evidence" value="ECO:0007669"/>
    <property type="project" value="UniProtKB-KW"/>
</dbReference>
<keyword evidence="4" id="KW-0411">Iron-sulfur</keyword>
<dbReference type="Gene3D" id="3.30.70.20">
    <property type="match status" value="2"/>
</dbReference>
<protein>
    <submittedName>
        <fullName evidence="7">4Fe-4S dicluster domain-containing protein</fullName>
    </submittedName>
</protein>
<dbReference type="PANTHER" id="PTHR43177:SF3">
    <property type="entry name" value="PROTEIN NRFC HOMOLOG"/>
    <property type="match status" value="1"/>
</dbReference>
<dbReference type="InterPro" id="IPR017896">
    <property type="entry name" value="4Fe4S_Fe-S-bd"/>
</dbReference>
<keyword evidence="1" id="KW-0004">4Fe-4S</keyword>
<reference evidence="7 8" key="1">
    <citation type="submission" date="2020-02" db="EMBL/GenBank/DDBJ databases">
        <title>Comparative genome analysis reveals the metabolism and evolution of the thermophilic archaeal genus Metallosphaera.</title>
        <authorList>
            <person name="Jiang C."/>
        </authorList>
    </citation>
    <scope>NUCLEOTIDE SEQUENCE [LARGE SCALE GENOMIC DNA]</scope>
    <source>
        <strain evidence="7 8">Ric-A</strain>
    </source>
</reference>
<dbReference type="EMBL" id="CP049074">
    <property type="protein sequence ID" value="QKR00099.1"/>
    <property type="molecule type" value="Genomic_DNA"/>
</dbReference>
<evidence type="ECO:0000313" key="8">
    <source>
        <dbReference type="Proteomes" id="UP000509301"/>
    </source>
</evidence>
<feature type="domain" description="4Fe-4S ferredoxin-type" evidence="6">
    <location>
        <begin position="82"/>
        <end position="111"/>
    </location>
</feature>
<dbReference type="Pfam" id="PF13247">
    <property type="entry name" value="Fer4_11"/>
    <property type="match status" value="1"/>
</dbReference>
<keyword evidence="5" id="KW-0812">Transmembrane</keyword>
<feature type="transmembrane region" description="Helical" evidence="5">
    <location>
        <begin position="247"/>
        <end position="264"/>
    </location>
</feature>
<dbReference type="PANTHER" id="PTHR43177">
    <property type="entry name" value="PROTEIN NRFC"/>
    <property type="match status" value="1"/>
</dbReference>
<keyword evidence="2" id="KW-0479">Metal-binding</keyword>
<dbReference type="PROSITE" id="PS00198">
    <property type="entry name" value="4FE4S_FER_1"/>
    <property type="match status" value="1"/>
</dbReference>
<organism evidence="7 8">
    <name type="scientific">Metallosphaera tengchongensis</name>
    <dbReference type="NCBI Taxonomy" id="1532350"/>
    <lineage>
        <taxon>Archaea</taxon>
        <taxon>Thermoproteota</taxon>
        <taxon>Thermoprotei</taxon>
        <taxon>Sulfolobales</taxon>
        <taxon>Sulfolobaceae</taxon>
        <taxon>Metallosphaera</taxon>
    </lineage>
</organism>
<dbReference type="PROSITE" id="PS51379">
    <property type="entry name" value="4FE4S_FER_2"/>
    <property type="match status" value="2"/>
</dbReference>
<proteinExistence type="predicted"/>
<dbReference type="GO" id="GO:0016491">
    <property type="term" value="F:oxidoreductase activity"/>
    <property type="evidence" value="ECO:0007669"/>
    <property type="project" value="UniProtKB-ARBA"/>
</dbReference>
<dbReference type="GeneID" id="55641619"/>